<evidence type="ECO:0000256" key="1">
    <source>
        <dbReference type="SAM" id="MobiDB-lite"/>
    </source>
</evidence>
<proteinExistence type="predicted"/>
<dbReference type="EMBL" id="KK198754">
    <property type="protein sequence ID" value="KCW86251.1"/>
    <property type="molecule type" value="Genomic_DNA"/>
</dbReference>
<dbReference type="InParanoid" id="A0A059D748"/>
<dbReference type="Gramene" id="KCW86251">
    <property type="protein sequence ID" value="KCW86251"/>
    <property type="gene ID" value="EUGRSUZ_B02938"/>
</dbReference>
<accession>A0A059D748</accession>
<evidence type="ECO:0000313" key="2">
    <source>
        <dbReference type="EMBL" id="KCW86251.1"/>
    </source>
</evidence>
<feature type="region of interest" description="Disordered" evidence="1">
    <location>
        <begin position="161"/>
        <end position="180"/>
    </location>
</feature>
<name>A0A059D748_EUCGR</name>
<feature type="region of interest" description="Disordered" evidence="1">
    <location>
        <begin position="122"/>
        <end position="141"/>
    </location>
</feature>
<organism evidence="2">
    <name type="scientific">Eucalyptus grandis</name>
    <name type="common">Flooded gum</name>
    <dbReference type="NCBI Taxonomy" id="71139"/>
    <lineage>
        <taxon>Eukaryota</taxon>
        <taxon>Viridiplantae</taxon>
        <taxon>Streptophyta</taxon>
        <taxon>Embryophyta</taxon>
        <taxon>Tracheophyta</taxon>
        <taxon>Spermatophyta</taxon>
        <taxon>Magnoliopsida</taxon>
        <taxon>eudicotyledons</taxon>
        <taxon>Gunneridae</taxon>
        <taxon>Pentapetalae</taxon>
        <taxon>rosids</taxon>
        <taxon>malvids</taxon>
        <taxon>Myrtales</taxon>
        <taxon>Myrtaceae</taxon>
        <taxon>Myrtoideae</taxon>
        <taxon>Eucalypteae</taxon>
        <taxon>Eucalyptus</taxon>
    </lineage>
</organism>
<reference evidence="2" key="1">
    <citation type="submission" date="2013-07" db="EMBL/GenBank/DDBJ databases">
        <title>The genome of Eucalyptus grandis.</title>
        <authorList>
            <person name="Schmutz J."/>
            <person name="Hayes R."/>
            <person name="Myburg A."/>
            <person name="Tuskan G."/>
            <person name="Grattapaglia D."/>
            <person name="Rokhsar D.S."/>
        </authorList>
    </citation>
    <scope>NUCLEOTIDE SEQUENCE</scope>
    <source>
        <tissue evidence="2">Leaf extractions</tissue>
    </source>
</reference>
<protein>
    <submittedName>
        <fullName evidence="2">Uncharacterized protein</fullName>
    </submittedName>
</protein>
<sequence length="349" mass="38610">MIITFIFCIQIKRFALQIRYIEIIRIFSQTFTHHIAQIDLPGSRTLLLRASLLHRLHLHVLDHERSILHHILYRNLLPPRQGTGNLHERLQQLLIPPPGRRDGSMELPRNVRNLELNLVQLPDEDQHRGHHRERPPPRGQEPLHRALYQEHALLPHRLDLIPREPGESGEVPDGPLERDRDVVDGELAPQLEEIDHARDHPAQLVAVAPDHRRRLGDREGLALPPHDDAGARADQDREPLALPELILRDPADHVPDVLGPGAGQAQPEQEVVDHLLGLEDLLLPVVQDGAGAGGADADEGALGPADPAEVRLEVVELGDAAALGAHQDARDVVPGQGSRAAALAARPVH</sequence>
<dbReference type="AlphaFoldDB" id="A0A059D748"/>
<gene>
    <name evidence="2" type="ORF">EUGRSUZ_B02938</name>
</gene>